<feature type="region of interest" description="Disordered" evidence="1">
    <location>
        <begin position="1"/>
        <end position="34"/>
    </location>
</feature>
<dbReference type="GO" id="GO:0006315">
    <property type="term" value="P:homing of group II introns"/>
    <property type="evidence" value="ECO:0007669"/>
    <property type="project" value="TreeGrafter"/>
</dbReference>
<proteinExistence type="predicted"/>
<organism evidence="3 4">
    <name type="scientific">Spirodela intermedia</name>
    <name type="common">Intermediate duckweed</name>
    <dbReference type="NCBI Taxonomy" id="51605"/>
    <lineage>
        <taxon>Eukaryota</taxon>
        <taxon>Viridiplantae</taxon>
        <taxon>Streptophyta</taxon>
        <taxon>Embryophyta</taxon>
        <taxon>Tracheophyta</taxon>
        <taxon>Spermatophyta</taxon>
        <taxon>Magnoliopsida</taxon>
        <taxon>Liliopsida</taxon>
        <taxon>Araceae</taxon>
        <taxon>Lemnoideae</taxon>
        <taxon>Spirodela</taxon>
    </lineage>
</organism>
<dbReference type="GO" id="GO:0090615">
    <property type="term" value="P:mitochondrial mRNA processing"/>
    <property type="evidence" value="ECO:0007669"/>
    <property type="project" value="TreeGrafter"/>
</dbReference>
<evidence type="ECO:0000256" key="1">
    <source>
        <dbReference type="SAM" id="MobiDB-lite"/>
    </source>
</evidence>
<dbReference type="PANTHER" id="PTHR33642">
    <property type="entry name" value="COX1/OXI3 INTRON 1 PROTEIN-RELATED"/>
    <property type="match status" value="1"/>
</dbReference>
<feature type="compositionally biased region" description="Basic and acidic residues" evidence="1">
    <location>
        <begin position="13"/>
        <end position="24"/>
    </location>
</feature>
<dbReference type="AlphaFoldDB" id="A0A7I8KJP2"/>
<dbReference type="Proteomes" id="UP000663760">
    <property type="component" value="Chromosome 6"/>
</dbReference>
<dbReference type="EMBL" id="LR746269">
    <property type="protein sequence ID" value="CAA7397881.1"/>
    <property type="molecule type" value="Genomic_DNA"/>
</dbReference>
<evidence type="ECO:0000313" key="3">
    <source>
        <dbReference type="EMBL" id="CAA7397881.1"/>
    </source>
</evidence>
<dbReference type="CDD" id="cd01651">
    <property type="entry name" value="RT_G2_intron"/>
    <property type="match status" value="1"/>
</dbReference>
<protein>
    <recommendedName>
        <fullName evidence="2">Domain X domain-containing protein</fullName>
    </recommendedName>
</protein>
<dbReference type="OrthoDB" id="1866033at2759"/>
<dbReference type="GO" id="GO:0003964">
    <property type="term" value="F:RNA-directed DNA polymerase activity"/>
    <property type="evidence" value="ECO:0007669"/>
    <property type="project" value="TreeGrafter"/>
</dbReference>
<evidence type="ECO:0000259" key="2">
    <source>
        <dbReference type="Pfam" id="PF01348"/>
    </source>
</evidence>
<dbReference type="PANTHER" id="PTHR33642:SF3">
    <property type="entry name" value="NUCLEAR INTRON MATURASE 4, MITOCHONDRIAL"/>
    <property type="match status" value="1"/>
</dbReference>
<accession>A0A7I8KJP2</accession>
<gene>
    <name evidence="3" type="ORF">SI8410_06008546</name>
</gene>
<name>A0A7I8KJP2_SPIIN</name>
<dbReference type="InterPro" id="IPR024937">
    <property type="entry name" value="Domain_X"/>
</dbReference>
<feature type="domain" description="Domain X" evidence="2">
    <location>
        <begin position="569"/>
        <end position="653"/>
    </location>
</feature>
<evidence type="ECO:0000313" key="4">
    <source>
        <dbReference type="Proteomes" id="UP000663760"/>
    </source>
</evidence>
<dbReference type="GO" id="GO:0005739">
    <property type="term" value="C:mitochondrion"/>
    <property type="evidence" value="ECO:0007669"/>
    <property type="project" value="TreeGrafter"/>
</dbReference>
<dbReference type="Pfam" id="PF01348">
    <property type="entry name" value="Intron_maturas2"/>
    <property type="match status" value="1"/>
</dbReference>
<reference evidence="3" key="1">
    <citation type="submission" date="2020-02" db="EMBL/GenBank/DDBJ databases">
        <authorList>
            <person name="Scholz U."/>
            <person name="Mascher M."/>
            <person name="Fiebig A."/>
        </authorList>
    </citation>
    <scope>NUCLEOTIDE SEQUENCE</scope>
</reference>
<sequence>MNHRRFSSTPATVEDKMNAAESKGKHSPSSTSLARALACLPEDESPTEKELTRMEVKRSLENRIKKRVKDQFSRGKFHNLMDAVIVNGDTLRDAYDIIRLDSNVDLSSSGDDSLCFLSIAGELAAGGGFDVRVNTTSILAKNGGGRLVLPNLKLRIIQEAVRVALEVVYRPHFSKLSHGGRSGRGHRSALRYVSREVGGDIDWWFTLPMNALADINIVSKLISMMEEKIEDAHLFFFIRELFQAEVLNLSFGGFPKGHGLPQEGALSPILMNIYLDALDQELLRISMRYECLGDDPSSGPQDGRRSKLRTWLRRRITGGSGDGGEETAARFHACRFMDEVFIAIRGTRDSACSLRDEILEFLRSSLFIEPGHLVEVLSVEACPQGLQFLGMALRVVTGGGGGGGSGGGGPERTRAVHKLRDKVRSFAYHKKDSWEALTARLGKKCLAHGLKKLKESEIRPLRRSTPVLDQISRFRKEGMKTDHWFKTLLKVWLQDVGGAAEADEEAVLRKLFAEQALPEDLREAFLSFQLQVEGYLLAENVSTQELLSEMRKEYGGGGAAGDRSKMVVAVEAPMRFIERRLLRYGLVDRRGNPRCVHELVLQDDALIVSWFAGLARRWLRWFADAANFRQVEATVAGRLRRSCVRTLAVKHRMAENVAERRFAEELTATPLAGGDSSSGDLLAGGDSGSGDLLTGEDEALTYGVAYGGLCALTLERVAVPCRRLRCSVVGCSEGSPAIYALRVKERQSFPGWKTGFSPAIFLGLTGRRVALCRRHVEDIYLGLISLRAVDFGSLN</sequence>
<keyword evidence="4" id="KW-1185">Reference proteome</keyword>